<name>A0ABX9XFX0_9PSED</name>
<protein>
    <submittedName>
        <fullName evidence="3">DUF3450 domain-containing protein</fullName>
    </submittedName>
</protein>
<evidence type="ECO:0000313" key="3">
    <source>
        <dbReference type="EMBL" id="ROZ81062.1"/>
    </source>
</evidence>
<dbReference type="Pfam" id="PF11932">
    <property type="entry name" value="DUF3450"/>
    <property type="match status" value="1"/>
</dbReference>
<keyword evidence="2" id="KW-0732">Signal</keyword>
<feature type="coiled-coil region" evidence="1">
    <location>
        <begin position="15"/>
        <end position="70"/>
    </location>
</feature>
<dbReference type="PIRSF" id="PIRSF028069">
    <property type="entry name" value="UCP028069"/>
    <property type="match status" value="1"/>
</dbReference>
<evidence type="ECO:0000256" key="1">
    <source>
        <dbReference type="SAM" id="Coils"/>
    </source>
</evidence>
<comment type="caution">
    <text evidence="3">The sequence shown here is derived from an EMBL/GenBank/DDBJ whole genome shotgun (WGS) entry which is preliminary data.</text>
</comment>
<gene>
    <name evidence="3" type="ORF">EF096_18310</name>
</gene>
<dbReference type="InterPro" id="IPR016866">
    <property type="entry name" value="UCP028069"/>
</dbReference>
<sequence>MRAVWLTALLCLPLAVQAQQAVQQAQQQSSELTSTAVASQRRIDQLDDAARNALENYRQANQQISQLAEYNSRMAKVVAQQQQELSSLHAQLGSVEHTQAEMRPLISRMVDTLEQFVAVDMPFLLDERQQRVARLQDLLVDPDVSVAELYRRVLEAYQIESDYGRTLEAWRGELVQADDSRVVEFLRLGRLMLFYQTLDAQEQGYWDTATQRWQPLPNGYRRTLEQGMAIARTEQVPVMLRLPLPAVTQEQTP</sequence>
<proteinExistence type="predicted"/>
<evidence type="ECO:0000256" key="2">
    <source>
        <dbReference type="SAM" id="SignalP"/>
    </source>
</evidence>
<dbReference type="Proteomes" id="UP000275199">
    <property type="component" value="Unassembled WGS sequence"/>
</dbReference>
<dbReference type="EMBL" id="RKKU01000034">
    <property type="protein sequence ID" value="ROZ81062.1"/>
    <property type="molecule type" value="Genomic_DNA"/>
</dbReference>
<evidence type="ECO:0000313" key="4">
    <source>
        <dbReference type="Proteomes" id="UP000275199"/>
    </source>
</evidence>
<keyword evidence="1" id="KW-0175">Coiled coil</keyword>
<dbReference type="RefSeq" id="WP_123891189.1">
    <property type="nucleotide sequence ID" value="NZ_RKKU01000034.1"/>
</dbReference>
<keyword evidence="4" id="KW-1185">Reference proteome</keyword>
<reference evidence="3 4" key="1">
    <citation type="submission" date="2018-11" db="EMBL/GenBank/DDBJ databases">
        <authorList>
            <person name="Jang G.I."/>
            <person name="Hwang C.Y."/>
        </authorList>
    </citation>
    <scope>NUCLEOTIDE SEQUENCE [LARGE SCALE GENOMIC DNA]</scope>
    <source>
        <strain evidence="3 4">SSM26</strain>
    </source>
</reference>
<organism evidence="3 4">
    <name type="scientific">Pseudomonas neustonica</name>
    <dbReference type="NCBI Taxonomy" id="2487346"/>
    <lineage>
        <taxon>Bacteria</taxon>
        <taxon>Pseudomonadati</taxon>
        <taxon>Pseudomonadota</taxon>
        <taxon>Gammaproteobacteria</taxon>
        <taxon>Pseudomonadales</taxon>
        <taxon>Pseudomonadaceae</taxon>
        <taxon>Pseudomonas</taxon>
    </lineage>
</organism>
<feature type="chain" id="PRO_5045502691" evidence="2">
    <location>
        <begin position="19"/>
        <end position="253"/>
    </location>
</feature>
<accession>A0ABX9XFX0</accession>
<feature type="signal peptide" evidence="2">
    <location>
        <begin position="1"/>
        <end position="18"/>
    </location>
</feature>